<proteinExistence type="predicted"/>
<accession>A0A2N0ZBS8</accession>
<dbReference type="AlphaFoldDB" id="A0A2N0ZBS8"/>
<reference evidence="1 2" key="1">
    <citation type="journal article" date="2010" name="Int. J. Syst. Evol. Microbiol.">
        <title>Bacillus horneckiae sp. nov., isolated from a spacecraft-assembly clean room.</title>
        <authorList>
            <person name="Vaishampayan P."/>
            <person name="Probst A."/>
            <person name="Krishnamurthi S."/>
            <person name="Ghosh S."/>
            <person name="Osman S."/>
            <person name="McDowall A."/>
            <person name="Ruckmani A."/>
            <person name="Mayilraj S."/>
            <person name="Venkateswaran K."/>
        </authorList>
    </citation>
    <scope>NUCLEOTIDE SEQUENCE [LARGE SCALE GENOMIC DNA]</scope>
    <source>
        <strain evidence="2">1PO1SC</strain>
    </source>
</reference>
<dbReference type="SUPFAM" id="SSF103084">
    <property type="entry name" value="Holliday junction resolvase RusA"/>
    <property type="match status" value="1"/>
</dbReference>
<organism evidence="1 2">
    <name type="scientific">Cytobacillus horneckiae</name>
    <dbReference type="NCBI Taxonomy" id="549687"/>
    <lineage>
        <taxon>Bacteria</taxon>
        <taxon>Bacillati</taxon>
        <taxon>Bacillota</taxon>
        <taxon>Bacilli</taxon>
        <taxon>Bacillales</taxon>
        <taxon>Bacillaceae</taxon>
        <taxon>Cytobacillus</taxon>
    </lineage>
</organism>
<evidence type="ECO:0000313" key="2">
    <source>
        <dbReference type="Proteomes" id="UP000233343"/>
    </source>
</evidence>
<name>A0A2N0ZBS8_9BACI</name>
<dbReference type="EMBL" id="PISD01000053">
    <property type="protein sequence ID" value="PKG26966.1"/>
    <property type="molecule type" value="Genomic_DNA"/>
</dbReference>
<dbReference type="GO" id="GO:0006281">
    <property type="term" value="P:DNA repair"/>
    <property type="evidence" value="ECO:0007669"/>
    <property type="project" value="InterPro"/>
</dbReference>
<evidence type="ECO:0000313" key="1">
    <source>
        <dbReference type="EMBL" id="PKG26966.1"/>
    </source>
</evidence>
<comment type="caution">
    <text evidence="1">The sequence shown here is derived from an EMBL/GenBank/DDBJ whole genome shotgun (WGS) entry which is preliminary data.</text>
</comment>
<dbReference type="InterPro" id="IPR008822">
    <property type="entry name" value="Endonuclease_RusA-like"/>
</dbReference>
<dbReference type="Pfam" id="PF05866">
    <property type="entry name" value="RusA"/>
    <property type="match status" value="1"/>
</dbReference>
<dbReference type="GO" id="GO:0006310">
    <property type="term" value="P:DNA recombination"/>
    <property type="evidence" value="ECO:0007669"/>
    <property type="project" value="InterPro"/>
</dbReference>
<dbReference type="Proteomes" id="UP000233343">
    <property type="component" value="Unassembled WGS sequence"/>
</dbReference>
<gene>
    <name evidence="1" type="ORF">CWS20_21200</name>
</gene>
<sequence length="81" mass="8804">MSPPLGCHLSKLLILRLVASQNRPPELLTGPLVMSVIVYKPVLKSFSKNKVAAAESGELRPVTKPDVDNYVKGIKDTSHIP</sequence>
<dbReference type="GO" id="GO:0000287">
    <property type="term" value="F:magnesium ion binding"/>
    <property type="evidence" value="ECO:0007669"/>
    <property type="project" value="InterPro"/>
</dbReference>
<dbReference type="InterPro" id="IPR036614">
    <property type="entry name" value="RusA-like_sf"/>
</dbReference>
<protein>
    <submittedName>
        <fullName evidence="1">RusA family crossover junction endodeoxyribonuclease</fullName>
    </submittedName>
</protein>
<keyword evidence="2" id="KW-1185">Reference proteome</keyword>